<evidence type="ECO:0000256" key="1">
    <source>
        <dbReference type="ARBA" id="ARBA00009375"/>
    </source>
</evidence>
<dbReference type="EC" id="5.4.99.12" evidence="4"/>
<comment type="subunit">
    <text evidence="4">Homodimer.</text>
</comment>
<keyword evidence="10" id="KW-1185">Reference proteome</keyword>
<evidence type="ECO:0000313" key="10">
    <source>
        <dbReference type="Proteomes" id="UP000193334"/>
    </source>
</evidence>
<dbReference type="HAMAP" id="MF_00171">
    <property type="entry name" value="TruA"/>
    <property type="match status" value="1"/>
</dbReference>
<dbReference type="Gene3D" id="3.30.70.660">
    <property type="entry name" value="Pseudouridine synthase I, catalytic domain, C-terminal subdomain"/>
    <property type="match status" value="1"/>
</dbReference>
<proteinExistence type="inferred from homology"/>
<gene>
    <name evidence="4 9" type="primary">truA</name>
    <name evidence="9" type="ORF">STSP1_01524</name>
</gene>
<reference evidence="10" key="1">
    <citation type="submission" date="2017-04" db="EMBL/GenBank/DDBJ databases">
        <title>Comparative genomics and description of representatives of a novel lineage of planctomycetes thriving in anoxic sediments.</title>
        <authorList>
            <person name="Spring S."/>
            <person name="Bunk B."/>
            <person name="Sproer C."/>
        </authorList>
    </citation>
    <scope>NUCLEOTIDE SEQUENCE [LARGE SCALE GENOMIC DNA]</scope>
    <source>
        <strain evidence="10">ST-PulAB-D4</strain>
    </source>
</reference>
<protein>
    <recommendedName>
        <fullName evidence="4">tRNA pseudouridine synthase A</fullName>
        <ecNumber evidence="4">5.4.99.12</ecNumber>
    </recommendedName>
    <alternativeName>
        <fullName evidence="4">tRNA pseudouridine(38-40) synthase</fullName>
    </alternativeName>
    <alternativeName>
        <fullName evidence="4">tRNA pseudouridylate synthase I</fullName>
    </alternativeName>
    <alternativeName>
        <fullName evidence="4">tRNA-uridine isomerase I</fullName>
    </alternativeName>
</protein>
<evidence type="ECO:0000256" key="2">
    <source>
        <dbReference type="ARBA" id="ARBA00022694"/>
    </source>
</evidence>
<dbReference type="KEGG" id="pbp:STSP1_01524"/>
<comment type="caution">
    <text evidence="4">Lacks conserved residue(s) required for the propagation of feature annotation.</text>
</comment>
<feature type="binding site" evidence="4 6">
    <location>
        <position position="111"/>
    </location>
    <ligand>
        <name>substrate</name>
    </ligand>
</feature>
<dbReference type="RefSeq" id="WP_085755800.1">
    <property type="nucleotide sequence ID" value="NZ_CP021023.1"/>
</dbReference>
<evidence type="ECO:0000256" key="7">
    <source>
        <dbReference type="RuleBase" id="RU003792"/>
    </source>
</evidence>
<comment type="function">
    <text evidence="4">Formation of pseudouridine at positions 38, 39 and 40 in the anticodon stem and loop of transfer RNAs.</text>
</comment>
<dbReference type="PANTHER" id="PTHR11142:SF0">
    <property type="entry name" value="TRNA PSEUDOURIDINE SYNTHASE-LIKE 1"/>
    <property type="match status" value="1"/>
</dbReference>
<dbReference type="NCBIfam" id="TIGR00071">
    <property type="entry name" value="hisT_truA"/>
    <property type="match status" value="1"/>
</dbReference>
<organism evidence="9 10">
    <name type="scientific">Sedimentisphaera salicampi</name>
    <dbReference type="NCBI Taxonomy" id="1941349"/>
    <lineage>
        <taxon>Bacteria</taxon>
        <taxon>Pseudomonadati</taxon>
        <taxon>Planctomycetota</taxon>
        <taxon>Phycisphaerae</taxon>
        <taxon>Sedimentisphaerales</taxon>
        <taxon>Sedimentisphaeraceae</taxon>
        <taxon>Sedimentisphaera</taxon>
    </lineage>
</organism>
<comment type="similarity">
    <text evidence="1 4 7">Belongs to the tRNA pseudouridine synthase TruA family.</text>
</comment>
<dbReference type="InterPro" id="IPR020095">
    <property type="entry name" value="PsdUridine_synth_TruA_C"/>
</dbReference>
<feature type="domain" description="Pseudouridine synthase I TruA alpha/beta" evidence="8">
    <location>
        <begin position="9"/>
        <end position="101"/>
    </location>
</feature>
<dbReference type="Pfam" id="PF01416">
    <property type="entry name" value="PseudoU_synth_1"/>
    <property type="match status" value="2"/>
</dbReference>
<dbReference type="CDD" id="cd02570">
    <property type="entry name" value="PseudoU_synth_EcTruA"/>
    <property type="match status" value="1"/>
</dbReference>
<dbReference type="EMBL" id="CP021023">
    <property type="protein sequence ID" value="ARN57129.1"/>
    <property type="molecule type" value="Genomic_DNA"/>
</dbReference>
<sequence>MDKNIKMTVAYDGSAYHGWAKQKDAVSVQQTLEEALAALFERKVNVCGTSRTDAGVHALGQVANMVVDTPIPLENIKRAVNNILPEDICITGIEEVPLDFDPIGSPVKKHYRYSIYTGRDKPIFNWRTLWHYPRPLNTGKMAEAARLMEGTKDYKSFASAKDCRTDSIRTIFQCSVREETELVIIDVVGNRFMYNMVRNMVGTLVEVGRGRWKPEQMEEIFAAKDRKAAGQLAPPNGLCLVKIYYD</sequence>
<dbReference type="FunFam" id="3.30.70.580:FF:000001">
    <property type="entry name" value="tRNA pseudouridine synthase A"/>
    <property type="match status" value="1"/>
</dbReference>
<dbReference type="PANTHER" id="PTHR11142">
    <property type="entry name" value="PSEUDOURIDYLATE SYNTHASE"/>
    <property type="match status" value="1"/>
</dbReference>
<keyword evidence="2 4" id="KW-0819">tRNA processing</keyword>
<dbReference type="STRING" id="1941349.STSP1_01524"/>
<dbReference type="Gene3D" id="3.30.70.580">
    <property type="entry name" value="Pseudouridine synthase I, catalytic domain, N-terminal subdomain"/>
    <property type="match status" value="1"/>
</dbReference>
<dbReference type="InterPro" id="IPR020103">
    <property type="entry name" value="PsdUridine_synth_cat_dom_sf"/>
</dbReference>
<evidence type="ECO:0000256" key="3">
    <source>
        <dbReference type="ARBA" id="ARBA00023235"/>
    </source>
</evidence>
<evidence type="ECO:0000256" key="5">
    <source>
        <dbReference type="PIRSR" id="PIRSR001430-1"/>
    </source>
</evidence>
<name>A0A1W6LMX4_9BACT</name>
<dbReference type="GO" id="GO:0160147">
    <property type="term" value="F:tRNA pseudouridine(38-40) synthase activity"/>
    <property type="evidence" value="ECO:0007669"/>
    <property type="project" value="UniProtKB-EC"/>
</dbReference>
<evidence type="ECO:0000313" key="9">
    <source>
        <dbReference type="EMBL" id="ARN57129.1"/>
    </source>
</evidence>
<feature type="domain" description="Pseudouridine synthase I TruA alpha/beta" evidence="8">
    <location>
        <begin position="144"/>
        <end position="246"/>
    </location>
</feature>
<dbReference type="PIRSF" id="PIRSF001430">
    <property type="entry name" value="tRNA_psdUrid_synth"/>
    <property type="match status" value="1"/>
</dbReference>
<feature type="active site" description="Nucleophile" evidence="4 5">
    <location>
        <position position="53"/>
    </location>
</feature>
<comment type="catalytic activity">
    <reaction evidence="4 7">
        <text>uridine(38/39/40) in tRNA = pseudouridine(38/39/40) in tRNA</text>
        <dbReference type="Rhea" id="RHEA:22376"/>
        <dbReference type="Rhea" id="RHEA-COMP:10085"/>
        <dbReference type="Rhea" id="RHEA-COMP:10087"/>
        <dbReference type="ChEBI" id="CHEBI:65314"/>
        <dbReference type="ChEBI" id="CHEBI:65315"/>
        <dbReference type="EC" id="5.4.99.12"/>
    </reaction>
</comment>
<dbReference type="InterPro" id="IPR001406">
    <property type="entry name" value="PsdUridine_synth_TruA"/>
</dbReference>
<accession>A0A1W6LMX4</accession>
<evidence type="ECO:0000256" key="6">
    <source>
        <dbReference type="PIRSR" id="PIRSR001430-2"/>
    </source>
</evidence>
<evidence type="ECO:0000259" key="8">
    <source>
        <dbReference type="Pfam" id="PF01416"/>
    </source>
</evidence>
<dbReference type="AlphaFoldDB" id="A0A1W6LMX4"/>
<dbReference type="GO" id="GO:0031119">
    <property type="term" value="P:tRNA pseudouridine synthesis"/>
    <property type="evidence" value="ECO:0007669"/>
    <property type="project" value="UniProtKB-UniRule"/>
</dbReference>
<keyword evidence="3 4" id="KW-0413">Isomerase</keyword>
<evidence type="ECO:0000256" key="4">
    <source>
        <dbReference type="HAMAP-Rule" id="MF_00171"/>
    </source>
</evidence>
<dbReference type="GO" id="GO:0003723">
    <property type="term" value="F:RNA binding"/>
    <property type="evidence" value="ECO:0007669"/>
    <property type="project" value="InterPro"/>
</dbReference>
<dbReference type="InterPro" id="IPR020097">
    <property type="entry name" value="PsdUridine_synth_TruA_a/b_dom"/>
</dbReference>
<dbReference type="Proteomes" id="UP000193334">
    <property type="component" value="Chromosome"/>
</dbReference>
<dbReference type="SUPFAM" id="SSF55120">
    <property type="entry name" value="Pseudouridine synthase"/>
    <property type="match status" value="1"/>
</dbReference>
<dbReference type="InterPro" id="IPR020094">
    <property type="entry name" value="TruA/RsuA/RluB/E/F_N"/>
</dbReference>